<keyword evidence="6" id="KW-1185">Reference proteome</keyword>
<reference evidence="5 6" key="1">
    <citation type="submission" date="2021-03" db="EMBL/GenBank/DDBJ databases">
        <title>Whole genome sequence of Agrobacterium sp. strain Rnr.</title>
        <authorList>
            <person name="Mafakheri H."/>
            <person name="Taghavi S.M."/>
            <person name="Nemanja K."/>
            <person name="Osdaghi E."/>
        </authorList>
    </citation>
    <scope>NUCLEOTIDE SEQUENCE [LARGE SCALE GENOMIC DNA]</scope>
    <source>
        <strain evidence="5 6">Rnr</strain>
    </source>
</reference>
<dbReference type="Pfam" id="PF07729">
    <property type="entry name" value="FCD"/>
    <property type="match status" value="1"/>
</dbReference>
<keyword evidence="2" id="KW-0238">DNA-binding</keyword>
<evidence type="ECO:0000256" key="3">
    <source>
        <dbReference type="ARBA" id="ARBA00023163"/>
    </source>
</evidence>
<feature type="domain" description="GntR C-terminal" evidence="4">
    <location>
        <begin position="89"/>
        <end position="174"/>
    </location>
</feature>
<organism evidence="5 6">
    <name type="scientific">Agrobacterium burrii</name>
    <dbReference type="NCBI Taxonomy" id="2815339"/>
    <lineage>
        <taxon>Bacteria</taxon>
        <taxon>Pseudomonadati</taxon>
        <taxon>Pseudomonadota</taxon>
        <taxon>Alphaproteobacteria</taxon>
        <taxon>Hyphomicrobiales</taxon>
        <taxon>Rhizobiaceae</taxon>
        <taxon>Rhizobium/Agrobacterium group</taxon>
        <taxon>Agrobacterium</taxon>
        <taxon>Agrobacterium tumefaciens complex</taxon>
    </lineage>
</organism>
<evidence type="ECO:0000256" key="1">
    <source>
        <dbReference type="ARBA" id="ARBA00023015"/>
    </source>
</evidence>
<dbReference type="EMBL" id="JAFLNA010000011">
    <property type="protein sequence ID" value="MBO0132939.1"/>
    <property type="molecule type" value="Genomic_DNA"/>
</dbReference>
<keyword evidence="1" id="KW-0805">Transcription regulation</keyword>
<comment type="caution">
    <text evidence="5">The sequence shown here is derived from an EMBL/GenBank/DDBJ whole genome shotgun (WGS) entry which is preliminary data.</text>
</comment>
<gene>
    <name evidence="5" type="ORF">JZX89_19550</name>
</gene>
<sequence length="227" mass="25762">MSGVPNVLVRKARKRDVRRADVPRKAGVCIQGSNAEARRHAKWRFPRFCRKIADPVADAIYLADPGAPRRQECRLDGTCHRYSARRLIRTEQVSSPRHAAAQFHMAVAYAAKNAHRASYERLLNQGQHMLRLQFEYLERTGDGNLLTDEHEPMLKAIRAKNVELADELVHADLRQFQDNFIAFLCENYTTDISFGPSAAAESSCPFLRKLVLSEPERSPTRWCGACS</sequence>
<proteinExistence type="predicted"/>
<evidence type="ECO:0000313" key="6">
    <source>
        <dbReference type="Proteomes" id="UP000664699"/>
    </source>
</evidence>
<evidence type="ECO:0000256" key="2">
    <source>
        <dbReference type="ARBA" id="ARBA00023125"/>
    </source>
</evidence>
<evidence type="ECO:0000259" key="4">
    <source>
        <dbReference type="Pfam" id="PF07729"/>
    </source>
</evidence>
<dbReference type="SUPFAM" id="SSF48008">
    <property type="entry name" value="GntR ligand-binding domain-like"/>
    <property type="match status" value="1"/>
</dbReference>
<keyword evidence="3" id="KW-0804">Transcription</keyword>
<dbReference type="InterPro" id="IPR008920">
    <property type="entry name" value="TF_FadR/GntR_C"/>
</dbReference>
<dbReference type="Gene3D" id="1.20.120.530">
    <property type="entry name" value="GntR ligand-binding domain-like"/>
    <property type="match status" value="1"/>
</dbReference>
<accession>A0ABS3ELZ4</accession>
<dbReference type="InterPro" id="IPR011711">
    <property type="entry name" value="GntR_C"/>
</dbReference>
<protein>
    <submittedName>
        <fullName evidence="5">FCD domain-containing protein</fullName>
    </submittedName>
</protein>
<evidence type="ECO:0000313" key="5">
    <source>
        <dbReference type="EMBL" id="MBO0132939.1"/>
    </source>
</evidence>
<dbReference type="Proteomes" id="UP000664699">
    <property type="component" value="Unassembled WGS sequence"/>
</dbReference>
<name>A0ABS3ELZ4_9HYPH</name>